<dbReference type="EC" id="3.4.-.-" evidence="9"/>
<dbReference type="PROSITE" id="PS51935">
    <property type="entry name" value="NLPC_P60"/>
    <property type="match status" value="1"/>
</dbReference>
<dbReference type="PANTHER" id="PTHR47053">
    <property type="entry name" value="MUREIN DD-ENDOPEPTIDASE MEPH-RELATED"/>
    <property type="match status" value="1"/>
</dbReference>
<keyword evidence="4" id="KW-0788">Thiol protease</keyword>
<evidence type="ECO:0000256" key="7">
    <source>
        <dbReference type="SAM" id="SignalP"/>
    </source>
</evidence>
<accession>A0A2K4ZJV1</accession>
<evidence type="ECO:0000256" key="2">
    <source>
        <dbReference type="ARBA" id="ARBA00022670"/>
    </source>
</evidence>
<dbReference type="AlphaFoldDB" id="A0A2K4ZJV1"/>
<feature type="coiled-coil region" evidence="5">
    <location>
        <begin position="43"/>
        <end position="133"/>
    </location>
</feature>
<protein>
    <submittedName>
        <fullName evidence="9">Putative endopeptidase</fullName>
        <ecNumber evidence="9">3.4.-.-</ecNumber>
    </submittedName>
</protein>
<reference evidence="9 10" key="1">
    <citation type="submission" date="2018-01" db="EMBL/GenBank/DDBJ databases">
        <authorList>
            <person name="Gaut B.S."/>
            <person name="Morton B.R."/>
            <person name="Clegg M.T."/>
            <person name="Duvall M.R."/>
        </authorList>
    </citation>
    <scope>NUCLEOTIDE SEQUENCE [LARGE SCALE GENOMIC DNA]</scope>
    <source>
        <strain evidence="9">GP69</strain>
    </source>
</reference>
<keyword evidence="10" id="KW-1185">Reference proteome</keyword>
<dbReference type="InterPro" id="IPR051202">
    <property type="entry name" value="Peptidase_C40"/>
</dbReference>
<comment type="similarity">
    <text evidence="1">Belongs to the peptidase C40 family.</text>
</comment>
<keyword evidence="5" id="KW-0175">Coiled coil</keyword>
<feature type="compositionally biased region" description="Low complexity" evidence="6">
    <location>
        <begin position="275"/>
        <end position="295"/>
    </location>
</feature>
<feature type="domain" description="NlpC/P60" evidence="8">
    <location>
        <begin position="323"/>
        <end position="440"/>
    </location>
</feature>
<keyword evidence="7" id="KW-0732">Signal</keyword>
<dbReference type="SUPFAM" id="SSF54001">
    <property type="entry name" value="Cysteine proteinases"/>
    <property type="match status" value="1"/>
</dbReference>
<dbReference type="Proteomes" id="UP000236311">
    <property type="component" value="Unassembled WGS sequence"/>
</dbReference>
<evidence type="ECO:0000256" key="1">
    <source>
        <dbReference type="ARBA" id="ARBA00007074"/>
    </source>
</evidence>
<evidence type="ECO:0000259" key="8">
    <source>
        <dbReference type="PROSITE" id="PS51935"/>
    </source>
</evidence>
<sequence length="441" mass="48804">MRRKIKIVNCILTCGLGALLCISQVQEPLTAEATTASEIQGQINQNTNALNQINSQIVALETEQEILQEQMDDLNAEIVNTMTSIGVKEDEIAAKKNEITDKENQITEKGNQIVRKQGEIDETQREYEAAVEREEAQREGMMICARLIYERGDDTYLDALLSGKGFSDILNQMDRVERVYEYENSMLLQYIEVKNQVHDLWERLEEEKAGLEADKQQLEADKQVLETDRQQLEADQAELRNQKANLDTMMAKKKQESANFEAEIAKARQAAAAAKKQIQQDQQRLKQLQAQNNSSSGGGGGGGTRPSYSETDYSATINNASGSELGKSVANYACQFIGNPYVSGGTSLTNGADCSGFTYRVYSEFGYSLPRTSYQQRSAGTGVDYSNAQPGDILCYEGHVAIYIGDGLIVHASNSNPYPSGGIKISQAQYRPIVAVRRIVN</sequence>
<feature type="region of interest" description="Disordered" evidence="6">
    <location>
        <begin position="275"/>
        <end position="313"/>
    </location>
</feature>
<evidence type="ECO:0000313" key="9">
    <source>
        <dbReference type="EMBL" id="SOY30751.1"/>
    </source>
</evidence>
<evidence type="ECO:0000256" key="5">
    <source>
        <dbReference type="SAM" id="Coils"/>
    </source>
</evidence>
<feature type="chain" id="PRO_5039253940" evidence="7">
    <location>
        <begin position="28"/>
        <end position="441"/>
    </location>
</feature>
<dbReference type="EMBL" id="OFSM01000019">
    <property type="protein sequence ID" value="SOY30751.1"/>
    <property type="molecule type" value="Genomic_DNA"/>
</dbReference>
<dbReference type="Pfam" id="PF00877">
    <property type="entry name" value="NLPC_P60"/>
    <property type="match status" value="1"/>
</dbReference>
<evidence type="ECO:0000256" key="4">
    <source>
        <dbReference type="ARBA" id="ARBA00022807"/>
    </source>
</evidence>
<dbReference type="GO" id="GO:0006508">
    <property type="term" value="P:proteolysis"/>
    <property type="evidence" value="ECO:0007669"/>
    <property type="project" value="UniProtKB-KW"/>
</dbReference>
<gene>
    <name evidence="9" type="ORF">AMURIS_03482</name>
</gene>
<dbReference type="PANTHER" id="PTHR47053:SF1">
    <property type="entry name" value="MUREIN DD-ENDOPEPTIDASE MEPH-RELATED"/>
    <property type="match status" value="1"/>
</dbReference>
<keyword evidence="3 9" id="KW-0378">Hydrolase</keyword>
<dbReference type="InterPro" id="IPR000064">
    <property type="entry name" value="NLP_P60_dom"/>
</dbReference>
<organism evidence="9 10">
    <name type="scientific">Acetatifactor muris</name>
    <dbReference type="NCBI Taxonomy" id="879566"/>
    <lineage>
        <taxon>Bacteria</taxon>
        <taxon>Bacillati</taxon>
        <taxon>Bacillota</taxon>
        <taxon>Clostridia</taxon>
        <taxon>Lachnospirales</taxon>
        <taxon>Lachnospiraceae</taxon>
        <taxon>Acetatifactor</taxon>
    </lineage>
</organism>
<keyword evidence="2" id="KW-0645">Protease</keyword>
<feature type="signal peptide" evidence="7">
    <location>
        <begin position="1"/>
        <end position="27"/>
    </location>
</feature>
<name>A0A2K4ZJV1_9FIRM</name>
<proteinExistence type="inferred from homology"/>
<dbReference type="Gene3D" id="3.90.1720.10">
    <property type="entry name" value="endopeptidase domain like (from Nostoc punctiforme)"/>
    <property type="match status" value="1"/>
</dbReference>
<dbReference type="InterPro" id="IPR038765">
    <property type="entry name" value="Papain-like_cys_pep_sf"/>
</dbReference>
<dbReference type="Gene3D" id="6.10.250.3150">
    <property type="match status" value="1"/>
</dbReference>
<evidence type="ECO:0000313" key="10">
    <source>
        <dbReference type="Proteomes" id="UP000236311"/>
    </source>
</evidence>
<dbReference type="GO" id="GO:0008234">
    <property type="term" value="F:cysteine-type peptidase activity"/>
    <property type="evidence" value="ECO:0007669"/>
    <property type="project" value="UniProtKB-KW"/>
</dbReference>
<evidence type="ECO:0000256" key="3">
    <source>
        <dbReference type="ARBA" id="ARBA00022801"/>
    </source>
</evidence>
<evidence type="ECO:0000256" key="6">
    <source>
        <dbReference type="SAM" id="MobiDB-lite"/>
    </source>
</evidence>